<protein>
    <recommendedName>
        <fullName evidence="1">IFT121 second beta-propeller domain-containing protein</fullName>
    </recommendedName>
</protein>
<dbReference type="Proteomes" id="UP000828390">
    <property type="component" value="Unassembled WGS sequence"/>
</dbReference>
<reference evidence="2" key="1">
    <citation type="journal article" date="2019" name="bioRxiv">
        <title>The Genome of the Zebra Mussel, Dreissena polymorpha: A Resource for Invasive Species Research.</title>
        <authorList>
            <person name="McCartney M.A."/>
            <person name="Auch B."/>
            <person name="Kono T."/>
            <person name="Mallez S."/>
            <person name="Zhang Y."/>
            <person name="Obille A."/>
            <person name="Becker A."/>
            <person name="Abrahante J.E."/>
            <person name="Garbe J."/>
            <person name="Badalamenti J.P."/>
            <person name="Herman A."/>
            <person name="Mangelson H."/>
            <person name="Liachko I."/>
            <person name="Sullivan S."/>
            <person name="Sone E.D."/>
            <person name="Koren S."/>
            <person name="Silverstein K.A.T."/>
            <person name="Beckman K.B."/>
            <person name="Gohl D.M."/>
        </authorList>
    </citation>
    <scope>NUCLEOTIDE SEQUENCE</scope>
    <source>
        <strain evidence="2">Duluth1</strain>
        <tissue evidence="2">Whole animal</tissue>
    </source>
</reference>
<comment type="caution">
    <text evidence="2">The sequence shown here is derived from an EMBL/GenBank/DDBJ whole genome shotgun (WGS) entry which is preliminary data.</text>
</comment>
<dbReference type="InterPro" id="IPR056158">
    <property type="entry name" value="Beta-prop_IFT121_2nd"/>
</dbReference>
<organism evidence="2 3">
    <name type="scientific">Dreissena polymorpha</name>
    <name type="common">Zebra mussel</name>
    <name type="synonym">Mytilus polymorpha</name>
    <dbReference type="NCBI Taxonomy" id="45954"/>
    <lineage>
        <taxon>Eukaryota</taxon>
        <taxon>Metazoa</taxon>
        <taxon>Spiralia</taxon>
        <taxon>Lophotrochozoa</taxon>
        <taxon>Mollusca</taxon>
        <taxon>Bivalvia</taxon>
        <taxon>Autobranchia</taxon>
        <taxon>Heteroconchia</taxon>
        <taxon>Euheterodonta</taxon>
        <taxon>Imparidentia</taxon>
        <taxon>Neoheterodontei</taxon>
        <taxon>Myida</taxon>
        <taxon>Dreissenoidea</taxon>
        <taxon>Dreissenidae</taxon>
        <taxon>Dreissena</taxon>
    </lineage>
</organism>
<evidence type="ECO:0000313" key="2">
    <source>
        <dbReference type="EMBL" id="KAH3709660.1"/>
    </source>
</evidence>
<dbReference type="Pfam" id="PF23390">
    <property type="entry name" value="Beta-prop_WDR35_2nd"/>
    <property type="match status" value="1"/>
</dbReference>
<accession>A0A9D3Z2W7</accession>
<proteinExistence type="predicted"/>
<dbReference type="AlphaFoldDB" id="A0A9D3Z2W7"/>
<sequence length="78" mass="8836">MSCCCCIQKYIKYVKNLISITACGDYCCLSTRADELTNQYVLVLCNSIGTPLDSKYIGKSPTSIHMYARTVQLYWHTP</sequence>
<gene>
    <name evidence="2" type="ORF">DPMN_069123</name>
</gene>
<feature type="domain" description="IFT121 second beta-propeller" evidence="1">
    <location>
        <begin position="8"/>
        <end position="71"/>
    </location>
</feature>
<keyword evidence="3" id="KW-1185">Reference proteome</keyword>
<dbReference type="EMBL" id="JAIWYP010000014">
    <property type="protein sequence ID" value="KAH3709660.1"/>
    <property type="molecule type" value="Genomic_DNA"/>
</dbReference>
<name>A0A9D3Z2W7_DREPO</name>
<reference evidence="2" key="2">
    <citation type="submission" date="2020-11" db="EMBL/GenBank/DDBJ databases">
        <authorList>
            <person name="McCartney M.A."/>
            <person name="Auch B."/>
            <person name="Kono T."/>
            <person name="Mallez S."/>
            <person name="Becker A."/>
            <person name="Gohl D.M."/>
            <person name="Silverstein K.A.T."/>
            <person name="Koren S."/>
            <person name="Bechman K.B."/>
            <person name="Herman A."/>
            <person name="Abrahante J.E."/>
            <person name="Garbe J."/>
        </authorList>
    </citation>
    <scope>NUCLEOTIDE SEQUENCE</scope>
    <source>
        <strain evidence="2">Duluth1</strain>
        <tissue evidence="2">Whole animal</tissue>
    </source>
</reference>
<evidence type="ECO:0000259" key="1">
    <source>
        <dbReference type="Pfam" id="PF23390"/>
    </source>
</evidence>
<evidence type="ECO:0000313" key="3">
    <source>
        <dbReference type="Proteomes" id="UP000828390"/>
    </source>
</evidence>